<evidence type="ECO:0000256" key="3">
    <source>
        <dbReference type="ARBA" id="ARBA00022833"/>
    </source>
</evidence>
<dbReference type="PROSITE" id="PS50966">
    <property type="entry name" value="ZF_SWIM"/>
    <property type="match status" value="1"/>
</dbReference>
<dbReference type="Proteomes" id="UP001428341">
    <property type="component" value="Unassembled WGS sequence"/>
</dbReference>
<dbReference type="GO" id="GO:0008270">
    <property type="term" value="F:zinc ion binding"/>
    <property type="evidence" value="ECO:0007669"/>
    <property type="project" value="UniProtKB-KW"/>
</dbReference>
<evidence type="ECO:0000313" key="6">
    <source>
        <dbReference type="EMBL" id="KAK9229583.1"/>
    </source>
</evidence>
<keyword evidence="3" id="KW-0862">Zinc</keyword>
<protein>
    <recommendedName>
        <fullName evidence="5">SWIM-type domain-containing protein</fullName>
    </recommendedName>
</protein>
<evidence type="ECO:0000259" key="5">
    <source>
        <dbReference type="PROSITE" id="PS50966"/>
    </source>
</evidence>
<name>A0AAP0N104_9ROSI</name>
<dbReference type="Pfam" id="PF04434">
    <property type="entry name" value="SWIM"/>
    <property type="match status" value="1"/>
</dbReference>
<dbReference type="InterPro" id="IPR006564">
    <property type="entry name" value="Znf_PMZ"/>
</dbReference>
<sequence>MDENLQKDRRIPLLQVSETLFEIHDEQKIYIVDLQKKKCSCGLWAVSGYPCEHALPCINRSRLSRKPDRLLPFHFRRSSRLAQPSSSPQPIASHASRSSRLIPRSHYRHRCLSQPLLSHWINGKLEDVLNLKKKRLDKITPYRRPWQFTPRLGNNPEVTRPELL</sequence>
<reference evidence="6 7" key="1">
    <citation type="submission" date="2024-05" db="EMBL/GenBank/DDBJ databases">
        <title>Haplotype-resolved chromosome-level genome assembly of Huyou (Citrus changshanensis).</title>
        <authorList>
            <person name="Miao C."/>
            <person name="Chen W."/>
            <person name="Wu Y."/>
            <person name="Wang L."/>
            <person name="Zhao S."/>
            <person name="Grierson D."/>
            <person name="Xu C."/>
            <person name="Chen K."/>
        </authorList>
    </citation>
    <scope>NUCLEOTIDE SEQUENCE [LARGE SCALE GENOMIC DNA]</scope>
    <source>
        <strain evidence="6">01-14</strain>
        <tissue evidence="6">Leaf</tissue>
    </source>
</reference>
<feature type="domain" description="SWIM-type" evidence="5">
    <location>
        <begin position="30"/>
        <end position="62"/>
    </location>
</feature>
<keyword evidence="2 4" id="KW-0863">Zinc-finger</keyword>
<gene>
    <name evidence="6" type="ORF">WN944_022546</name>
</gene>
<evidence type="ECO:0000256" key="4">
    <source>
        <dbReference type="PROSITE-ProRule" id="PRU00325"/>
    </source>
</evidence>
<organism evidence="6 7">
    <name type="scientific">Citrus x changshan-huyou</name>
    <dbReference type="NCBI Taxonomy" id="2935761"/>
    <lineage>
        <taxon>Eukaryota</taxon>
        <taxon>Viridiplantae</taxon>
        <taxon>Streptophyta</taxon>
        <taxon>Embryophyta</taxon>
        <taxon>Tracheophyta</taxon>
        <taxon>Spermatophyta</taxon>
        <taxon>Magnoliopsida</taxon>
        <taxon>eudicotyledons</taxon>
        <taxon>Gunneridae</taxon>
        <taxon>Pentapetalae</taxon>
        <taxon>rosids</taxon>
        <taxon>malvids</taxon>
        <taxon>Sapindales</taxon>
        <taxon>Rutaceae</taxon>
        <taxon>Aurantioideae</taxon>
        <taxon>Citrus</taxon>
    </lineage>
</organism>
<comment type="caution">
    <text evidence="6">The sequence shown here is derived from an EMBL/GenBank/DDBJ whole genome shotgun (WGS) entry which is preliminary data.</text>
</comment>
<dbReference type="AlphaFoldDB" id="A0AAP0N104"/>
<keyword evidence="1" id="KW-0479">Metal-binding</keyword>
<dbReference type="InterPro" id="IPR007527">
    <property type="entry name" value="Znf_SWIM"/>
</dbReference>
<keyword evidence="7" id="KW-1185">Reference proteome</keyword>
<evidence type="ECO:0000256" key="2">
    <source>
        <dbReference type="ARBA" id="ARBA00022771"/>
    </source>
</evidence>
<dbReference type="EMBL" id="JBCGBO010000001">
    <property type="protein sequence ID" value="KAK9229583.1"/>
    <property type="molecule type" value="Genomic_DNA"/>
</dbReference>
<accession>A0AAP0N104</accession>
<proteinExistence type="predicted"/>
<evidence type="ECO:0000256" key="1">
    <source>
        <dbReference type="ARBA" id="ARBA00022723"/>
    </source>
</evidence>
<evidence type="ECO:0000313" key="7">
    <source>
        <dbReference type="Proteomes" id="UP001428341"/>
    </source>
</evidence>
<dbReference type="SMART" id="SM00575">
    <property type="entry name" value="ZnF_PMZ"/>
    <property type="match status" value="1"/>
</dbReference>